<proteinExistence type="inferred from homology"/>
<dbReference type="PANTHER" id="PTHR43540:SF9">
    <property type="entry name" value="FAMILY HYDROLASE, PUTATIVE (AFU_ORTHOLOGUE AFUA_2G08700)-RELATED"/>
    <property type="match status" value="1"/>
</dbReference>
<sequence length="363" mass="39667">MASSHPLPEYVSFDARPYAYSFPLKHAALLIIDMQRDFLLPQGFEAIQGGDLSMVQASIEPTKKLLDVFFHTREGHEPGLSDLPSSKIVRQAAARENKRRVLVIGDAGPLGRVLSRGEWCHDIIDELAPLPGEVIIDKPGKGSFWNTDIMHKLKARGVTHIIVAGGIEEATAGYNYDMKCSSLAQLYWSQGLFGFVSNLQPLMDALEPYCPRVIGSSTPTSTPPTWNGDLRIPSLQAAYRSGISPVAVIEALYESIEAYAAIDEGVWIHLIAKDIAIKAAEALVAKFPDRGALPPLFGEFTHCGNVLDLCIVAVPAGDYLRAELTGKKEDTGRLSFGISFLGASRMDAETLELARRFEESRTV</sequence>
<dbReference type="SUPFAM" id="SSF52499">
    <property type="entry name" value="Isochorismatase-like hydrolases"/>
    <property type="match status" value="1"/>
</dbReference>
<dbReference type="GO" id="GO:0016787">
    <property type="term" value="F:hydrolase activity"/>
    <property type="evidence" value="ECO:0007669"/>
    <property type="project" value="UniProtKB-KW"/>
</dbReference>
<dbReference type="AlphaFoldDB" id="A0A517LHW1"/>
<dbReference type="OrthoDB" id="167809at2759"/>
<gene>
    <name evidence="4" type="ORF">FKW77_000259</name>
</gene>
<dbReference type="InterPro" id="IPR000868">
    <property type="entry name" value="Isochorismatase-like_dom"/>
</dbReference>
<keyword evidence="5" id="KW-1185">Reference proteome</keyword>
<dbReference type="Pfam" id="PF00857">
    <property type="entry name" value="Isochorismatase"/>
    <property type="match status" value="1"/>
</dbReference>
<feature type="domain" description="Isochorismatase-like" evidence="3">
    <location>
        <begin position="27"/>
        <end position="165"/>
    </location>
</feature>
<dbReference type="PANTHER" id="PTHR43540">
    <property type="entry name" value="PEROXYUREIDOACRYLATE/UREIDOACRYLATE AMIDOHYDROLASE-RELATED"/>
    <property type="match status" value="1"/>
</dbReference>
<evidence type="ECO:0000259" key="3">
    <source>
        <dbReference type="Pfam" id="PF00857"/>
    </source>
</evidence>
<dbReference type="Gene3D" id="3.40.50.850">
    <property type="entry name" value="Isochorismatase-like"/>
    <property type="match status" value="1"/>
</dbReference>
<dbReference type="InterPro" id="IPR050272">
    <property type="entry name" value="Isochorismatase-like_hydrls"/>
</dbReference>
<evidence type="ECO:0000313" key="5">
    <source>
        <dbReference type="Proteomes" id="UP000316270"/>
    </source>
</evidence>
<reference evidence="4 5" key="1">
    <citation type="submission" date="2019-07" db="EMBL/GenBank/DDBJ databases">
        <title>Finished genome of Venturia effusa.</title>
        <authorList>
            <person name="Young C.A."/>
            <person name="Cox M.P."/>
            <person name="Ganley A.R.D."/>
            <person name="David W.J."/>
        </authorList>
    </citation>
    <scope>NUCLEOTIDE SEQUENCE [LARGE SCALE GENOMIC DNA]</scope>
    <source>
        <strain evidence="5">albino</strain>
    </source>
</reference>
<comment type="similarity">
    <text evidence="1">Belongs to the isochorismatase family.</text>
</comment>
<protein>
    <recommendedName>
        <fullName evidence="3">Isochorismatase-like domain-containing protein</fullName>
    </recommendedName>
</protein>
<evidence type="ECO:0000313" key="4">
    <source>
        <dbReference type="EMBL" id="QDS75220.1"/>
    </source>
</evidence>
<dbReference type="Proteomes" id="UP000316270">
    <property type="component" value="Chromosome 13"/>
</dbReference>
<dbReference type="EMBL" id="CP042197">
    <property type="protein sequence ID" value="QDS75220.1"/>
    <property type="molecule type" value="Genomic_DNA"/>
</dbReference>
<dbReference type="CDD" id="cd00431">
    <property type="entry name" value="cysteine_hydrolases"/>
    <property type="match status" value="1"/>
</dbReference>
<dbReference type="InterPro" id="IPR036380">
    <property type="entry name" value="Isochorismatase-like_sf"/>
</dbReference>
<keyword evidence="2" id="KW-0378">Hydrolase</keyword>
<evidence type="ECO:0000256" key="1">
    <source>
        <dbReference type="ARBA" id="ARBA00006336"/>
    </source>
</evidence>
<accession>A0A517LHW1</accession>
<evidence type="ECO:0000256" key="2">
    <source>
        <dbReference type="ARBA" id="ARBA00022801"/>
    </source>
</evidence>
<organism evidence="4 5">
    <name type="scientific">Venturia effusa</name>
    <dbReference type="NCBI Taxonomy" id="50376"/>
    <lineage>
        <taxon>Eukaryota</taxon>
        <taxon>Fungi</taxon>
        <taxon>Dikarya</taxon>
        <taxon>Ascomycota</taxon>
        <taxon>Pezizomycotina</taxon>
        <taxon>Dothideomycetes</taxon>
        <taxon>Pleosporomycetidae</taxon>
        <taxon>Venturiales</taxon>
        <taxon>Venturiaceae</taxon>
        <taxon>Venturia</taxon>
    </lineage>
</organism>
<name>A0A517LHW1_9PEZI</name>